<accession>A0ABP7FLQ0</accession>
<dbReference type="Proteomes" id="UP001501004">
    <property type="component" value="Unassembled WGS sequence"/>
</dbReference>
<comment type="caution">
    <text evidence="1">The sequence shown here is derived from an EMBL/GenBank/DDBJ whole genome shotgun (WGS) entry which is preliminary data.</text>
</comment>
<dbReference type="RefSeq" id="WP_344754956.1">
    <property type="nucleotide sequence ID" value="NZ_BAABAE010000003.1"/>
</dbReference>
<organism evidence="1 2">
    <name type="scientific">Leifsonella bigeumensis</name>
    <dbReference type="NCBI Taxonomy" id="433643"/>
    <lineage>
        <taxon>Bacteria</taxon>
        <taxon>Bacillati</taxon>
        <taxon>Actinomycetota</taxon>
        <taxon>Actinomycetes</taxon>
        <taxon>Micrococcales</taxon>
        <taxon>Microbacteriaceae</taxon>
        <taxon>Leifsonella</taxon>
    </lineage>
</organism>
<dbReference type="EMBL" id="BAABAE010000003">
    <property type="protein sequence ID" value="GAA3738941.1"/>
    <property type="molecule type" value="Genomic_DNA"/>
</dbReference>
<reference evidence="2" key="1">
    <citation type="journal article" date="2019" name="Int. J. Syst. Evol. Microbiol.">
        <title>The Global Catalogue of Microorganisms (GCM) 10K type strain sequencing project: providing services to taxonomists for standard genome sequencing and annotation.</title>
        <authorList>
            <consortium name="The Broad Institute Genomics Platform"/>
            <consortium name="The Broad Institute Genome Sequencing Center for Infectious Disease"/>
            <person name="Wu L."/>
            <person name="Ma J."/>
        </authorList>
    </citation>
    <scope>NUCLEOTIDE SEQUENCE [LARGE SCALE GENOMIC DNA]</scope>
    <source>
        <strain evidence="2">JCM 16949</strain>
    </source>
</reference>
<evidence type="ECO:0008006" key="3">
    <source>
        <dbReference type="Google" id="ProtNLM"/>
    </source>
</evidence>
<proteinExistence type="predicted"/>
<gene>
    <name evidence="1" type="ORF">GCM10022239_13100</name>
</gene>
<sequence length="140" mass="15384">MERAPEVEIVDTYLRLFGEKDLEAASAYLAPGAKLVFPGGLTFDDLPSVVADASHRYKWVQKDRTDFFVGERTSDGAVSCISSGALKGETLWGTSFAGVRYIDLFILRDGLIHEQYVWNDLSELGVTPLLAQRLSVGAAR</sequence>
<dbReference type="Gene3D" id="3.10.450.50">
    <property type="match status" value="1"/>
</dbReference>
<dbReference type="InterPro" id="IPR032710">
    <property type="entry name" value="NTF2-like_dom_sf"/>
</dbReference>
<dbReference type="SUPFAM" id="SSF54427">
    <property type="entry name" value="NTF2-like"/>
    <property type="match status" value="1"/>
</dbReference>
<keyword evidence="2" id="KW-1185">Reference proteome</keyword>
<evidence type="ECO:0000313" key="1">
    <source>
        <dbReference type="EMBL" id="GAA3738941.1"/>
    </source>
</evidence>
<protein>
    <recommendedName>
        <fullName evidence="3">SnoaL-like domain-containing protein</fullName>
    </recommendedName>
</protein>
<name>A0ABP7FLQ0_9MICO</name>
<evidence type="ECO:0000313" key="2">
    <source>
        <dbReference type="Proteomes" id="UP001501004"/>
    </source>
</evidence>